<keyword evidence="1" id="KW-0808">Transferase</keyword>
<protein>
    <submittedName>
        <fullName evidence="1">Phophatidylinositol-4-phosphate 5-kinase</fullName>
        <ecNumber evidence="1">2.7.1.68</ecNumber>
    </submittedName>
</protein>
<reference evidence="1" key="1">
    <citation type="submission" date="2016-10" db="EMBL/GenBank/DDBJ databases">
        <authorList>
            <person name="de Groot N.N."/>
        </authorList>
    </citation>
    <scope>NUCLEOTIDE SEQUENCE</scope>
</reference>
<dbReference type="PROSITE" id="PS51257">
    <property type="entry name" value="PROKAR_LIPOPROTEIN"/>
    <property type="match status" value="1"/>
</dbReference>
<dbReference type="AlphaFoldDB" id="A0A1W1BBK3"/>
<dbReference type="SUPFAM" id="SSF82185">
    <property type="entry name" value="Histone H3 K4-specific methyltransferase SET7/9 N-terminal domain"/>
    <property type="match status" value="1"/>
</dbReference>
<dbReference type="Gene3D" id="3.90.930.1">
    <property type="match status" value="1"/>
</dbReference>
<organism evidence="1">
    <name type="scientific">hydrothermal vent metagenome</name>
    <dbReference type="NCBI Taxonomy" id="652676"/>
    <lineage>
        <taxon>unclassified sequences</taxon>
        <taxon>metagenomes</taxon>
        <taxon>ecological metagenomes</taxon>
    </lineage>
</organism>
<proteinExistence type="predicted"/>
<sequence length="152" mass="16893">MKKTTLFLSLLLVIFMTGCSTSDISVPFGKKVKKEYFTGGKVRSEFIMSDNTGKNGILKKYGYDGKVTSVAHIKNGVNDGVETWFDKHGRVLMKVPYVNGKKDGIQEAYYENGDVMISTTYVNGVKNGKATAYNKDGSIHRQVMFKNGKIID</sequence>
<dbReference type="GO" id="GO:0016308">
    <property type="term" value="F:1-phosphatidylinositol-4-phosphate 5-kinase activity"/>
    <property type="evidence" value="ECO:0007669"/>
    <property type="project" value="UniProtKB-EC"/>
</dbReference>
<dbReference type="EC" id="2.7.1.68" evidence="1"/>
<dbReference type="EMBL" id="FPHD01000010">
    <property type="protein sequence ID" value="SFV50849.1"/>
    <property type="molecule type" value="Genomic_DNA"/>
</dbReference>
<dbReference type="InterPro" id="IPR011652">
    <property type="entry name" value="MORN_2"/>
</dbReference>
<dbReference type="Pfam" id="PF07661">
    <property type="entry name" value="MORN_2"/>
    <property type="match status" value="3"/>
</dbReference>
<evidence type="ECO:0000313" key="1">
    <source>
        <dbReference type="EMBL" id="SFV50849.1"/>
    </source>
</evidence>
<accession>A0A1W1BBK3</accession>
<gene>
    <name evidence="1" type="ORF">MNB_SV-8-857</name>
</gene>
<name>A0A1W1BBK3_9ZZZZ</name>
<keyword evidence="1" id="KW-0418">Kinase</keyword>